<dbReference type="GO" id="GO:0043565">
    <property type="term" value="F:sequence-specific DNA binding"/>
    <property type="evidence" value="ECO:0007669"/>
    <property type="project" value="InterPro"/>
</dbReference>
<dbReference type="PROSITE" id="PS50114">
    <property type="entry name" value="GATA_ZN_FINGER_2"/>
    <property type="match status" value="1"/>
</dbReference>
<feature type="compositionally biased region" description="Basic and acidic residues" evidence="2">
    <location>
        <begin position="80"/>
        <end position="96"/>
    </location>
</feature>
<dbReference type="AlphaFoldDB" id="A0A8K0JQ96"/>
<accession>A0A8K0JQ96</accession>
<feature type="compositionally biased region" description="Basic and acidic residues" evidence="2">
    <location>
        <begin position="55"/>
        <end position="66"/>
    </location>
</feature>
<sequence>MLSAERATERPAPIRLPPARPNSSINLISDEPTSPARPRSATVSPSIVARKHHHEDKIKPEEERRPSLPAAAHRLQTPWTKKEETQPPRIESEGPRRPSVAAADPSAARALANIPAIEAESSLAMVEGEAPRRHSDTPVRSLPEGQPVERKKSMTTAASISCAYCTATGVNSTWRRDRSGKPLCGRCCEQLRRRMNPRQVTMTHPVRTDRTPQRPVTSQAPQRSPSPRPERRVQVTRQAAAVAAHPYRRSMLYEGQEGRRSSIATMPTYRSPALVSATAQDRQGREGYDNFGRERVSLPPLMNIERMADGFGPKVSPTRRASRQYNRTEAPTEADIRDRRAMLMEGRRWILDMLDDTTAMIRELDNATLRPAMNGNSYGVGPVH</sequence>
<feature type="compositionally biased region" description="Low complexity" evidence="2">
    <location>
        <begin position="97"/>
        <end position="106"/>
    </location>
</feature>
<dbReference type="GO" id="GO:0006355">
    <property type="term" value="P:regulation of DNA-templated transcription"/>
    <property type="evidence" value="ECO:0007669"/>
    <property type="project" value="InterPro"/>
</dbReference>
<organism evidence="4 5">
    <name type="scientific">Filobasidium floriforme</name>
    <dbReference type="NCBI Taxonomy" id="5210"/>
    <lineage>
        <taxon>Eukaryota</taxon>
        <taxon>Fungi</taxon>
        <taxon>Dikarya</taxon>
        <taxon>Basidiomycota</taxon>
        <taxon>Agaricomycotina</taxon>
        <taxon>Tremellomycetes</taxon>
        <taxon>Filobasidiales</taxon>
        <taxon>Filobasidiaceae</taxon>
        <taxon>Filobasidium</taxon>
    </lineage>
</organism>
<dbReference type="GO" id="GO:0008270">
    <property type="term" value="F:zinc ion binding"/>
    <property type="evidence" value="ECO:0007669"/>
    <property type="project" value="UniProtKB-KW"/>
</dbReference>
<comment type="caution">
    <text evidence="4">The sequence shown here is derived from an EMBL/GenBank/DDBJ whole genome shotgun (WGS) entry which is preliminary data.</text>
</comment>
<name>A0A8K0JQ96_9TREE</name>
<feature type="region of interest" description="Disordered" evidence="2">
    <location>
        <begin position="201"/>
        <end position="233"/>
    </location>
</feature>
<feature type="domain" description="GATA-type" evidence="3">
    <location>
        <begin position="156"/>
        <end position="210"/>
    </location>
</feature>
<keyword evidence="1" id="KW-0479">Metal-binding</keyword>
<evidence type="ECO:0000313" key="5">
    <source>
        <dbReference type="Proteomes" id="UP000812966"/>
    </source>
</evidence>
<gene>
    <name evidence="4" type="ORF">FFLO_01415</name>
</gene>
<feature type="compositionally biased region" description="Basic and acidic residues" evidence="2">
    <location>
        <begin position="282"/>
        <end position="293"/>
    </location>
</feature>
<reference evidence="4" key="1">
    <citation type="submission" date="2020-04" db="EMBL/GenBank/DDBJ databases">
        <title>Analysis of mating type loci in Filobasidium floriforme.</title>
        <authorList>
            <person name="Nowrousian M."/>
        </authorList>
    </citation>
    <scope>NUCLEOTIDE SEQUENCE</scope>
    <source>
        <strain evidence="4">CBS 6242</strain>
    </source>
</reference>
<feature type="region of interest" description="Disordered" evidence="2">
    <location>
        <begin position="127"/>
        <end position="153"/>
    </location>
</feature>
<feature type="region of interest" description="Disordered" evidence="2">
    <location>
        <begin position="308"/>
        <end position="332"/>
    </location>
</feature>
<feature type="region of interest" description="Disordered" evidence="2">
    <location>
        <begin position="1"/>
        <end position="106"/>
    </location>
</feature>
<keyword evidence="1" id="KW-0863">Zinc-finger</keyword>
<keyword evidence="1" id="KW-0862">Zinc</keyword>
<keyword evidence="5" id="KW-1185">Reference proteome</keyword>
<evidence type="ECO:0000256" key="1">
    <source>
        <dbReference type="PROSITE-ProRule" id="PRU00094"/>
    </source>
</evidence>
<dbReference type="EMBL" id="JABELV010000020">
    <property type="protein sequence ID" value="KAG7563107.1"/>
    <property type="molecule type" value="Genomic_DNA"/>
</dbReference>
<evidence type="ECO:0000256" key="2">
    <source>
        <dbReference type="SAM" id="MobiDB-lite"/>
    </source>
</evidence>
<proteinExistence type="predicted"/>
<feature type="region of interest" description="Disordered" evidence="2">
    <location>
        <begin position="274"/>
        <end position="293"/>
    </location>
</feature>
<evidence type="ECO:0000259" key="3">
    <source>
        <dbReference type="PROSITE" id="PS50114"/>
    </source>
</evidence>
<dbReference type="Proteomes" id="UP000812966">
    <property type="component" value="Unassembled WGS sequence"/>
</dbReference>
<dbReference type="InterPro" id="IPR000679">
    <property type="entry name" value="Znf_GATA"/>
</dbReference>
<protein>
    <recommendedName>
        <fullName evidence="3">GATA-type domain-containing protein</fullName>
    </recommendedName>
</protein>
<evidence type="ECO:0000313" key="4">
    <source>
        <dbReference type="EMBL" id="KAG7563107.1"/>
    </source>
</evidence>